<dbReference type="EMBL" id="JAFFZS010000011">
    <property type="protein sequence ID" value="MBN0045590.1"/>
    <property type="molecule type" value="Genomic_DNA"/>
</dbReference>
<gene>
    <name evidence="3" type="primary">cas5e</name>
    <name evidence="3" type="ORF">JS756_16040</name>
</gene>
<organism evidence="3 4">
    <name type="scientific">Streptomyces actuosus</name>
    <dbReference type="NCBI Taxonomy" id="1885"/>
    <lineage>
        <taxon>Bacteria</taxon>
        <taxon>Bacillati</taxon>
        <taxon>Actinomycetota</taxon>
        <taxon>Actinomycetes</taxon>
        <taxon>Kitasatosporales</taxon>
        <taxon>Streptomycetaceae</taxon>
        <taxon>Streptomyces</taxon>
    </lineage>
</organism>
<feature type="region of interest" description="Disordered" evidence="2">
    <location>
        <begin position="183"/>
        <end position="202"/>
    </location>
</feature>
<evidence type="ECO:0000313" key="4">
    <source>
        <dbReference type="Proteomes" id="UP000788262"/>
    </source>
</evidence>
<comment type="caution">
    <text evidence="3">The sequence shown here is derived from an EMBL/GenBank/DDBJ whole genome shotgun (WGS) entry which is preliminary data.</text>
</comment>
<sequence>MTPALLLHLSGPQFWGGPQGGTTRTSHPHPTRSGITGLLAAAQGRSRGSDLSDLDHLSHTIRIDRPGQRLLDFHTVGGGHPKHHTVPTAEGGHRGNAIVFRDWYLHDAAFTIAVTGPAPLIDDLATALRTPVYPPHLGRRACRPDTPVFITTTKNPDTALEHLPLHRPAPRTGDTVPVTFLSEHAPTPTTPHTHTIDDVSRPGRTFTTRRLWETTRHLPTTRCAGLGTAYLNALTAHRTT</sequence>
<dbReference type="Pfam" id="PF09704">
    <property type="entry name" value="Cas_Cas5d"/>
    <property type="match status" value="1"/>
</dbReference>
<dbReference type="RefSeq" id="WP_205383797.1">
    <property type="nucleotide sequence ID" value="NZ_JAFFZS010000011.1"/>
</dbReference>
<proteinExistence type="predicted"/>
<dbReference type="Gene3D" id="3.30.70.2660">
    <property type="match status" value="1"/>
</dbReference>
<reference evidence="3 4" key="1">
    <citation type="submission" date="2021-02" db="EMBL/GenBank/DDBJ databases">
        <title>Whole genome sequencing of Streptomyces actuosus VRA1.</title>
        <authorList>
            <person name="Sen G."/>
            <person name="Sen A."/>
        </authorList>
    </citation>
    <scope>NUCLEOTIDE SEQUENCE [LARGE SCALE GENOMIC DNA]</scope>
    <source>
        <strain evidence="3 4">VRA1</strain>
    </source>
</reference>
<dbReference type="InterPro" id="IPR013422">
    <property type="entry name" value="CRISPR-assoc_prot_Cas5_N"/>
</dbReference>
<protein>
    <submittedName>
        <fullName evidence="3">Type I-E CRISPR-associated protein Cas5/CasD</fullName>
    </submittedName>
</protein>
<evidence type="ECO:0000256" key="1">
    <source>
        <dbReference type="ARBA" id="ARBA00023118"/>
    </source>
</evidence>
<evidence type="ECO:0000313" key="3">
    <source>
        <dbReference type="EMBL" id="MBN0045590.1"/>
    </source>
</evidence>
<dbReference type="InterPro" id="IPR010147">
    <property type="entry name" value="CRISPR-assoc_prot_CasD"/>
</dbReference>
<dbReference type="NCBIfam" id="TIGR01868">
    <property type="entry name" value="casD_Cas5e"/>
    <property type="match status" value="1"/>
</dbReference>
<keyword evidence="4" id="KW-1185">Reference proteome</keyword>
<feature type="compositionally biased region" description="Low complexity" evidence="2">
    <location>
        <begin position="184"/>
        <end position="193"/>
    </location>
</feature>
<dbReference type="Proteomes" id="UP000788262">
    <property type="component" value="Unassembled WGS sequence"/>
</dbReference>
<dbReference type="CDD" id="cd09756">
    <property type="entry name" value="Cas5_I-E"/>
    <property type="match status" value="1"/>
</dbReference>
<dbReference type="InterPro" id="IPR021124">
    <property type="entry name" value="CRISPR-assoc_prot_Cas5"/>
</dbReference>
<dbReference type="NCBIfam" id="TIGR02593">
    <property type="entry name" value="CRISPR_cas5"/>
    <property type="match status" value="1"/>
</dbReference>
<keyword evidence="1" id="KW-0051">Antiviral defense</keyword>
<name>A0ABS2VRA6_STRAS</name>
<evidence type="ECO:0000256" key="2">
    <source>
        <dbReference type="SAM" id="MobiDB-lite"/>
    </source>
</evidence>
<accession>A0ABS2VRA6</accession>
<feature type="region of interest" description="Disordered" evidence="2">
    <location>
        <begin position="10"/>
        <end position="30"/>
    </location>
</feature>